<dbReference type="InterPro" id="IPR003594">
    <property type="entry name" value="HATPase_dom"/>
</dbReference>
<dbReference type="Proteomes" id="UP000182517">
    <property type="component" value="Chromosome"/>
</dbReference>
<keyword evidence="7 13" id="KW-0418">Kinase</keyword>
<organism evidence="13 14">
    <name type="scientific">Syntrophotalea acetylenivorans</name>
    <dbReference type="NCBI Taxonomy" id="1842532"/>
    <lineage>
        <taxon>Bacteria</taxon>
        <taxon>Pseudomonadati</taxon>
        <taxon>Thermodesulfobacteriota</taxon>
        <taxon>Desulfuromonadia</taxon>
        <taxon>Desulfuromonadales</taxon>
        <taxon>Syntrophotaleaceae</taxon>
        <taxon>Syntrophotalea</taxon>
    </lineage>
</organism>
<dbReference type="InterPro" id="IPR050351">
    <property type="entry name" value="BphY/WalK/GraS-like"/>
</dbReference>
<dbReference type="SMART" id="SM00065">
    <property type="entry name" value="GAF"/>
    <property type="match status" value="1"/>
</dbReference>
<dbReference type="InterPro" id="IPR003660">
    <property type="entry name" value="HAMP_dom"/>
</dbReference>
<reference evidence="13 14" key="1">
    <citation type="journal article" date="2017" name="Genome Announc.">
        <title>Complete Genome Sequences of Two Acetylene-Fermenting Pelobacter acetylenicus Strains.</title>
        <authorList>
            <person name="Sutton J.M."/>
            <person name="Baesman S.M."/>
            <person name="Fierst J.L."/>
            <person name="Poret-Peterson A.T."/>
            <person name="Oremland R.S."/>
            <person name="Dunlap D.S."/>
            <person name="Akob D.M."/>
        </authorList>
    </citation>
    <scope>NUCLEOTIDE SEQUENCE [LARGE SCALE GENOMIC DNA]</scope>
    <source>
        <strain evidence="13 14">SFB93</strain>
    </source>
</reference>
<dbReference type="GO" id="GO:0016020">
    <property type="term" value="C:membrane"/>
    <property type="evidence" value="ECO:0007669"/>
    <property type="project" value="UniProtKB-SubCell"/>
</dbReference>
<dbReference type="OrthoDB" id="5486225at2"/>
<dbReference type="Pfam" id="PF02518">
    <property type="entry name" value="HATPase_c"/>
    <property type="match status" value="1"/>
</dbReference>
<evidence type="ECO:0000256" key="2">
    <source>
        <dbReference type="ARBA" id="ARBA00004370"/>
    </source>
</evidence>
<dbReference type="InterPro" id="IPR036890">
    <property type="entry name" value="HATPase_C_sf"/>
</dbReference>
<dbReference type="PROSITE" id="PS50885">
    <property type="entry name" value="HAMP"/>
    <property type="match status" value="1"/>
</dbReference>
<protein>
    <recommendedName>
        <fullName evidence="3">histidine kinase</fullName>
        <ecNumber evidence="3">2.7.13.3</ecNumber>
    </recommendedName>
</protein>
<feature type="domain" description="Histidine kinase" evidence="11">
    <location>
        <begin position="550"/>
        <end position="733"/>
    </location>
</feature>
<dbReference type="AlphaFoldDB" id="A0A1L3GNT1"/>
<evidence type="ECO:0000259" key="11">
    <source>
        <dbReference type="PROSITE" id="PS50109"/>
    </source>
</evidence>
<dbReference type="EMBL" id="CP015519">
    <property type="protein sequence ID" value="APG27597.1"/>
    <property type="molecule type" value="Genomic_DNA"/>
</dbReference>
<feature type="transmembrane region" description="Helical" evidence="10">
    <location>
        <begin position="17"/>
        <end position="37"/>
    </location>
</feature>
<dbReference type="Pfam" id="PF00672">
    <property type="entry name" value="HAMP"/>
    <property type="match status" value="1"/>
</dbReference>
<dbReference type="SMART" id="SM00304">
    <property type="entry name" value="HAMP"/>
    <property type="match status" value="1"/>
</dbReference>
<keyword evidence="14" id="KW-1185">Reference proteome</keyword>
<dbReference type="PROSITE" id="PS50109">
    <property type="entry name" value="HIS_KIN"/>
    <property type="match status" value="1"/>
</dbReference>
<evidence type="ECO:0000256" key="8">
    <source>
        <dbReference type="ARBA" id="ARBA00022840"/>
    </source>
</evidence>
<dbReference type="InterPro" id="IPR005467">
    <property type="entry name" value="His_kinase_dom"/>
</dbReference>
<evidence type="ECO:0000256" key="1">
    <source>
        <dbReference type="ARBA" id="ARBA00000085"/>
    </source>
</evidence>
<comment type="subcellular location">
    <subcellularLocation>
        <location evidence="2">Membrane</location>
    </subcellularLocation>
</comment>
<evidence type="ECO:0000256" key="7">
    <source>
        <dbReference type="ARBA" id="ARBA00022777"/>
    </source>
</evidence>
<dbReference type="Pfam" id="PF01590">
    <property type="entry name" value="GAF"/>
    <property type="match status" value="1"/>
</dbReference>
<accession>A0A1L3GNT1</accession>
<feature type="transmembrane region" description="Helical" evidence="10">
    <location>
        <begin position="178"/>
        <end position="197"/>
    </location>
</feature>
<evidence type="ECO:0000256" key="9">
    <source>
        <dbReference type="ARBA" id="ARBA00023012"/>
    </source>
</evidence>
<dbReference type="InterPro" id="IPR003018">
    <property type="entry name" value="GAF"/>
</dbReference>
<dbReference type="SUPFAM" id="SSF55874">
    <property type="entry name" value="ATPase domain of HSP90 chaperone/DNA topoisomerase II/histidine kinase"/>
    <property type="match status" value="1"/>
</dbReference>
<dbReference type="PANTHER" id="PTHR42878:SF7">
    <property type="entry name" value="SENSOR HISTIDINE KINASE GLRK"/>
    <property type="match status" value="1"/>
</dbReference>
<sequence>MSLNQDLPIRMGISMRIALLTWLVALVTLLVFVLTILPQQKITYQKNLKSKANSVAISLHNVAAGAAINEDYAGVVSACQTLLSGDDEIDFLMVVKNDGFALINDQNGWKVEQQVEDYWHPENRKAAGSIAAVPLLDRRVFHFAQPFDYSGIQWGWIHVGLSLESYDSSVASLYRTTLLLTVGCAFLSLLISLGYASRLVRPILRLRHAVKQVAEGDFSVRIDMNRRDELGNLASSVDIMTNALRRRDRILESVRYSAQEFLQTEQWESSIDTVLARIGNAADASRAYIFENTEDETGSLFMSQRYEWTAQGVAPEISNPELQMLSYDASGFNQWRSILADNKTISGAVAEMEERQRAILEPQGILSLLVMPVFVNNKWWGFLGLDDCSQARLWTDAEKDSLRAATDMLGATIARQGIQEALLEAKATLELRVKERTRELQAQVAAKEKALSDLAEAQSSLLEVSRAAGMAEVATGVLHNVGNVLNSVNVSSTLLIEHLRKSRCGNIAKVADLMQEHAGKQPNFLTEDPRGRQIPEYLASLSKSLEEERQLMLQETESLCERIDHIKEIVSMQQSYGRVAGVEETVCPEKLMEDALKLNTGALERHGVEVERHYQNPSPVTVDKHKTLQILLNLINNAKYACSEREGEKIITLRVDNPAPDRIRFQVADTGVGITSENLTRIFQHGFTTRKSGHGFGLHSGALAARELGGSLTAFSDGLNTGATFTLELPCHSGEIV</sequence>
<gene>
    <name evidence="13" type="ORF">A7E78_06955</name>
</gene>
<keyword evidence="10" id="KW-1133">Transmembrane helix</keyword>
<dbReference type="InterPro" id="IPR029016">
    <property type="entry name" value="GAF-like_dom_sf"/>
</dbReference>
<dbReference type="GO" id="GO:0004673">
    <property type="term" value="F:protein histidine kinase activity"/>
    <property type="evidence" value="ECO:0007669"/>
    <property type="project" value="UniProtKB-EC"/>
</dbReference>
<dbReference type="KEGG" id="pef:A7E78_06955"/>
<dbReference type="RefSeq" id="WP_072283562.1">
    <property type="nucleotide sequence ID" value="NZ_CP015519.1"/>
</dbReference>
<name>A0A1L3GNT1_9BACT</name>
<evidence type="ECO:0000256" key="6">
    <source>
        <dbReference type="ARBA" id="ARBA00022741"/>
    </source>
</evidence>
<dbReference type="PANTHER" id="PTHR42878">
    <property type="entry name" value="TWO-COMPONENT HISTIDINE KINASE"/>
    <property type="match status" value="1"/>
</dbReference>
<keyword evidence="10" id="KW-0472">Membrane</keyword>
<proteinExistence type="predicted"/>
<dbReference type="SUPFAM" id="SSF55781">
    <property type="entry name" value="GAF domain-like"/>
    <property type="match status" value="1"/>
</dbReference>
<dbReference type="Gene3D" id="3.30.565.10">
    <property type="entry name" value="Histidine kinase-like ATPase, C-terminal domain"/>
    <property type="match status" value="1"/>
</dbReference>
<keyword evidence="9" id="KW-0902">Two-component regulatory system</keyword>
<dbReference type="Gene3D" id="6.10.340.10">
    <property type="match status" value="1"/>
</dbReference>
<keyword evidence="4" id="KW-0597">Phosphoprotein</keyword>
<dbReference type="SUPFAM" id="SSF158472">
    <property type="entry name" value="HAMP domain-like"/>
    <property type="match status" value="1"/>
</dbReference>
<evidence type="ECO:0000256" key="10">
    <source>
        <dbReference type="SAM" id="Phobius"/>
    </source>
</evidence>
<dbReference type="GO" id="GO:0005524">
    <property type="term" value="F:ATP binding"/>
    <property type="evidence" value="ECO:0007669"/>
    <property type="project" value="UniProtKB-KW"/>
</dbReference>
<evidence type="ECO:0000256" key="3">
    <source>
        <dbReference type="ARBA" id="ARBA00012438"/>
    </source>
</evidence>
<feature type="domain" description="HAMP" evidence="12">
    <location>
        <begin position="197"/>
        <end position="249"/>
    </location>
</feature>
<dbReference type="GO" id="GO:0030295">
    <property type="term" value="F:protein kinase activator activity"/>
    <property type="evidence" value="ECO:0007669"/>
    <property type="project" value="TreeGrafter"/>
</dbReference>
<evidence type="ECO:0000256" key="5">
    <source>
        <dbReference type="ARBA" id="ARBA00022679"/>
    </source>
</evidence>
<keyword evidence="10" id="KW-0812">Transmembrane</keyword>
<evidence type="ECO:0000313" key="13">
    <source>
        <dbReference type="EMBL" id="APG27597.1"/>
    </source>
</evidence>
<keyword evidence="5" id="KW-0808">Transferase</keyword>
<dbReference type="CDD" id="cd06225">
    <property type="entry name" value="HAMP"/>
    <property type="match status" value="1"/>
</dbReference>
<dbReference type="Gene3D" id="3.30.450.40">
    <property type="match status" value="1"/>
</dbReference>
<dbReference type="PRINTS" id="PR00344">
    <property type="entry name" value="BCTRLSENSOR"/>
</dbReference>
<dbReference type="SMART" id="SM00387">
    <property type="entry name" value="HATPase_c"/>
    <property type="match status" value="1"/>
</dbReference>
<evidence type="ECO:0000313" key="14">
    <source>
        <dbReference type="Proteomes" id="UP000182517"/>
    </source>
</evidence>
<evidence type="ECO:0000259" key="12">
    <source>
        <dbReference type="PROSITE" id="PS50885"/>
    </source>
</evidence>
<dbReference type="InterPro" id="IPR004358">
    <property type="entry name" value="Sig_transdc_His_kin-like_C"/>
</dbReference>
<comment type="catalytic activity">
    <reaction evidence="1">
        <text>ATP + protein L-histidine = ADP + protein N-phospho-L-histidine.</text>
        <dbReference type="EC" id="2.7.13.3"/>
    </reaction>
</comment>
<dbReference type="STRING" id="1842532.A7E78_06955"/>
<dbReference type="GO" id="GO:0007234">
    <property type="term" value="P:osmosensory signaling via phosphorelay pathway"/>
    <property type="evidence" value="ECO:0007669"/>
    <property type="project" value="TreeGrafter"/>
</dbReference>
<evidence type="ECO:0000256" key="4">
    <source>
        <dbReference type="ARBA" id="ARBA00022553"/>
    </source>
</evidence>
<dbReference type="GO" id="GO:0000156">
    <property type="term" value="F:phosphorelay response regulator activity"/>
    <property type="evidence" value="ECO:0007669"/>
    <property type="project" value="TreeGrafter"/>
</dbReference>
<keyword evidence="6" id="KW-0547">Nucleotide-binding</keyword>
<keyword evidence="8" id="KW-0067">ATP-binding</keyword>
<dbReference type="EC" id="2.7.13.3" evidence="3"/>